<evidence type="ECO:0000256" key="4">
    <source>
        <dbReference type="ARBA" id="ARBA00023015"/>
    </source>
</evidence>
<keyword evidence="2 8" id="KW-0597">Phosphoprotein</keyword>
<evidence type="ECO:0000259" key="10">
    <source>
        <dbReference type="PROSITE" id="PS50110"/>
    </source>
</evidence>
<dbReference type="PANTHER" id="PTHR48111">
    <property type="entry name" value="REGULATOR OF RPOS"/>
    <property type="match status" value="1"/>
</dbReference>
<keyword evidence="4" id="KW-0805">Transcription regulation</keyword>
<evidence type="ECO:0000259" key="11">
    <source>
        <dbReference type="PROSITE" id="PS51755"/>
    </source>
</evidence>
<reference evidence="12 13" key="1">
    <citation type="submission" date="2024-04" db="EMBL/GenBank/DDBJ databases">
        <title>Genome sequencing and metabolic network reconstruction of aminoacids and betaine degradation by Anoxynatronum sibiricum.</title>
        <authorList>
            <person name="Detkova E.N."/>
            <person name="Boltjanskaja Y.V."/>
            <person name="Mardanov A.V."/>
            <person name="Kevbrin V."/>
        </authorList>
    </citation>
    <scope>NUCLEOTIDE SEQUENCE [LARGE SCALE GENOMIC DNA]</scope>
    <source>
        <strain evidence="12 13">Z-7981</strain>
    </source>
</reference>
<dbReference type="SUPFAM" id="SSF46894">
    <property type="entry name" value="C-terminal effector domain of the bipartite response regulators"/>
    <property type="match status" value="1"/>
</dbReference>
<dbReference type="EMBL" id="JBCITM010000001">
    <property type="protein sequence ID" value="MEN1758966.1"/>
    <property type="molecule type" value="Genomic_DNA"/>
</dbReference>
<comment type="function">
    <text evidence="7">May play the central regulatory role in sporulation. It may be an element of the effector pathway responsible for the activation of sporulation genes in response to nutritional stress. Spo0A may act in concert with spo0H (a sigma factor) to control the expression of some genes that are critical to the sporulation process.</text>
</comment>
<dbReference type="InterPro" id="IPR001789">
    <property type="entry name" value="Sig_transdc_resp-reg_receiver"/>
</dbReference>
<feature type="DNA-binding region" description="OmpR/PhoB-type" evidence="9">
    <location>
        <begin position="131"/>
        <end position="231"/>
    </location>
</feature>
<dbReference type="SUPFAM" id="SSF52172">
    <property type="entry name" value="CheY-like"/>
    <property type="match status" value="1"/>
</dbReference>
<dbReference type="CDD" id="cd00383">
    <property type="entry name" value="trans_reg_C"/>
    <property type="match status" value="1"/>
</dbReference>
<accession>A0ABU9VR95</accession>
<evidence type="ECO:0000256" key="9">
    <source>
        <dbReference type="PROSITE-ProRule" id="PRU01091"/>
    </source>
</evidence>
<evidence type="ECO:0000256" key="8">
    <source>
        <dbReference type="PROSITE-ProRule" id="PRU00169"/>
    </source>
</evidence>
<dbReference type="Pfam" id="PF00486">
    <property type="entry name" value="Trans_reg_C"/>
    <property type="match status" value="1"/>
</dbReference>
<dbReference type="CDD" id="cd17574">
    <property type="entry name" value="REC_OmpR"/>
    <property type="match status" value="1"/>
</dbReference>
<evidence type="ECO:0000256" key="2">
    <source>
        <dbReference type="ARBA" id="ARBA00022553"/>
    </source>
</evidence>
<protein>
    <recommendedName>
        <fullName evidence="1">Stage 0 sporulation protein A homolog</fullName>
    </recommendedName>
</protein>
<dbReference type="RefSeq" id="WP_343184350.1">
    <property type="nucleotide sequence ID" value="NZ_JBCITM010000001.1"/>
</dbReference>
<organism evidence="12 13">
    <name type="scientific">Anoxynatronum sibiricum</name>
    <dbReference type="NCBI Taxonomy" id="210623"/>
    <lineage>
        <taxon>Bacteria</taxon>
        <taxon>Bacillati</taxon>
        <taxon>Bacillota</taxon>
        <taxon>Clostridia</taxon>
        <taxon>Eubacteriales</taxon>
        <taxon>Clostridiaceae</taxon>
        <taxon>Anoxynatronum</taxon>
    </lineage>
</organism>
<dbReference type="SMART" id="SM00448">
    <property type="entry name" value="REC"/>
    <property type="match status" value="1"/>
</dbReference>
<keyword evidence="13" id="KW-1185">Reference proteome</keyword>
<evidence type="ECO:0000313" key="12">
    <source>
        <dbReference type="EMBL" id="MEN1758966.1"/>
    </source>
</evidence>
<keyword evidence="5 9" id="KW-0238">DNA-binding</keyword>
<dbReference type="InterPro" id="IPR036388">
    <property type="entry name" value="WH-like_DNA-bd_sf"/>
</dbReference>
<feature type="domain" description="OmpR/PhoB-type" evidence="11">
    <location>
        <begin position="131"/>
        <end position="231"/>
    </location>
</feature>
<feature type="domain" description="Response regulatory" evidence="10">
    <location>
        <begin position="5"/>
        <end position="118"/>
    </location>
</feature>
<name>A0ABU9VR95_9CLOT</name>
<dbReference type="Gene3D" id="6.10.250.690">
    <property type="match status" value="1"/>
</dbReference>
<dbReference type="PANTHER" id="PTHR48111:SF40">
    <property type="entry name" value="PHOSPHATE REGULON TRANSCRIPTIONAL REGULATORY PROTEIN PHOB"/>
    <property type="match status" value="1"/>
</dbReference>
<comment type="caution">
    <text evidence="12">The sequence shown here is derived from an EMBL/GenBank/DDBJ whole genome shotgun (WGS) entry which is preliminary data.</text>
</comment>
<dbReference type="PROSITE" id="PS51755">
    <property type="entry name" value="OMPR_PHOB"/>
    <property type="match status" value="1"/>
</dbReference>
<keyword evidence="6" id="KW-0804">Transcription</keyword>
<feature type="modified residue" description="4-aspartylphosphate" evidence="8">
    <location>
        <position position="54"/>
    </location>
</feature>
<dbReference type="PROSITE" id="PS50110">
    <property type="entry name" value="RESPONSE_REGULATORY"/>
    <property type="match status" value="1"/>
</dbReference>
<dbReference type="InterPro" id="IPR001867">
    <property type="entry name" value="OmpR/PhoB-type_DNA-bd"/>
</dbReference>
<dbReference type="Pfam" id="PF00072">
    <property type="entry name" value="Response_reg"/>
    <property type="match status" value="1"/>
</dbReference>
<evidence type="ECO:0000256" key="1">
    <source>
        <dbReference type="ARBA" id="ARBA00018672"/>
    </source>
</evidence>
<evidence type="ECO:0000256" key="7">
    <source>
        <dbReference type="ARBA" id="ARBA00024867"/>
    </source>
</evidence>
<dbReference type="Gene3D" id="3.40.50.2300">
    <property type="match status" value="1"/>
</dbReference>
<evidence type="ECO:0000256" key="3">
    <source>
        <dbReference type="ARBA" id="ARBA00023012"/>
    </source>
</evidence>
<dbReference type="InterPro" id="IPR016032">
    <property type="entry name" value="Sig_transdc_resp-reg_C-effctor"/>
</dbReference>
<gene>
    <name evidence="12" type="ORF">AAIG11_00645</name>
</gene>
<dbReference type="Gene3D" id="1.10.10.10">
    <property type="entry name" value="Winged helix-like DNA-binding domain superfamily/Winged helix DNA-binding domain"/>
    <property type="match status" value="1"/>
</dbReference>
<evidence type="ECO:0000313" key="13">
    <source>
        <dbReference type="Proteomes" id="UP001407405"/>
    </source>
</evidence>
<dbReference type="InterPro" id="IPR011006">
    <property type="entry name" value="CheY-like_superfamily"/>
</dbReference>
<evidence type="ECO:0000256" key="5">
    <source>
        <dbReference type="ARBA" id="ARBA00023125"/>
    </source>
</evidence>
<keyword evidence="3" id="KW-0902">Two-component regulatory system</keyword>
<dbReference type="InterPro" id="IPR039420">
    <property type="entry name" value="WalR-like"/>
</dbReference>
<dbReference type="SMART" id="SM00862">
    <property type="entry name" value="Trans_reg_C"/>
    <property type="match status" value="1"/>
</dbReference>
<sequence length="243" mass="27850">MARERILLIDDERDITELIKRYLLKEDFTIESAANGREALAAVQAFQPDLILLDIMMPDIDGIELCLEIRKQTNVPVLFLSCKAGEIDKVMALSAGGDDYIIKPFLPGELIARIKAHLRRNRLLATVREQDEILQHASLKMNMDTREVWSEGVLLSLSNKEFEILSILMKNPKRIYSMEQLFQMVWKMDSFDGDARTIMVYISNLRKKIEPEPSNPQYIINVRGVGYKFNHALIGRGDLQGEL</sequence>
<dbReference type="Proteomes" id="UP001407405">
    <property type="component" value="Unassembled WGS sequence"/>
</dbReference>
<proteinExistence type="predicted"/>
<evidence type="ECO:0000256" key="6">
    <source>
        <dbReference type="ARBA" id="ARBA00023163"/>
    </source>
</evidence>